<comment type="catalytic activity">
    <reaction evidence="5">
        <text>XMP + diphosphate = xanthine + 5-phospho-alpha-D-ribose 1-diphosphate</text>
        <dbReference type="Rhea" id="RHEA:10800"/>
        <dbReference type="ChEBI" id="CHEBI:17712"/>
        <dbReference type="ChEBI" id="CHEBI:33019"/>
        <dbReference type="ChEBI" id="CHEBI:57464"/>
        <dbReference type="ChEBI" id="CHEBI:58017"/>
        <dbReference type="EC" id="2.4.2.22"/>
    </reaction>
</comment>
<keyword evidence="4 5" id="KW-0660">Purine salvage</keyword>
<dbReference type="SUPFAM" id="SSF53271">
    <property type="entry name" value="PRTase-like"/>
    <property type="match status" value="1"/>
</dbReference>
<dbReference type="NCBIfam" id="NF006671">
    <property type="entry name" value="PRK09219.1"/>
    <property type="match status" value="1"/>
</dbReference>
<dbReference type="CDD" id="cd06223">
    <property type="entry name" value="PRTases_typeI"/>
    <property type="match status" value="1"/>
</dbReference>
<evidence type="ECO:0000313" key="8">
    <source>
        <dbReference type="EMBL" id="MBO8464269.1"/>
    </source>
</evidence>
<comment type="function">
    <text evidence="5">Converts the preformed base xanthine, a product of nucleic acid breakdown, to xanthosine 5'-monophosphate (XMP), so it can be reused for RNA or DNA synthesis.</text>
</comment>
<comment type="caution">
    <text evidence="8">The sequence shown here is derived from an EMBL/GenBank/DDBJ whole genome shotgun (WGS) entry which is preliminary data.</text>
</comment>
<reference evidence="8" key="1">
    <citation type="submission" date="2020-10" db="EMBL/GenBank/DDBJ databases">
        <authorList>
            <person name="Gilroy R."/>
        </authorList>
    </citation>
    <scope>NUCLEOTIDE SEQUENCE</scope>
    <source>
        <strain evidence="8">E3-2379</strain>
    </source>
</reference>
<feature type="binding site" evidence="5">
    <location>
        <position position="20"/>
    </location>
    <ligand>
        <name>xanthine</name>
        <dbReference type="ChEBI" id="CHEBI:17712"/>
    </ligand>
</feature>
<dbReference type="Gene3D" id="3.40.50.2020">
    <property type="match status" value="1"/>
</dbReference>
<dbReference type="GO" id="GO:0046110">
    <property type="term" value="P:xanthine metabolic process"/>
    <property type="evidence" value="ECO:0007669"/>
    <property type="project" value="UniProtKB-UniRule"/>
</dbReference>
<evidence type="ECO:0000256" key="6">
    <source>
        <dbReference type="NCBIfam" id="TIGR01744"/>
    </source>
</evidence>
<organism evidence="8 9">
    <name type="scientific">Candidatus Scybalomonas excrementavium</name>
    <dbReference type="NCBI Taxonomy" id="2840943"/>
    <lineage>
        <taxon>Bacteria</taxon>
        <taxon>Bacillati</taxon>
        <taxon>Bacillota</taxon>
        <taxon>Clostridia</taxon>
        <taxon>Lachnospirales</taxon>
        <taxon>Lachnospiraceae</taxon>
        <taxon>Lachnospiraceae incertae sedis</taxon>
        <taxon>Candidatus Scybalomonas</taxon>
    </lineage>
</organism>
<proteinExistence type="inferred from homology"/>
<dbReference type="InterPro" id="IPR050118">
    <property type="entry name" value="Pur/Pyrimidine_PRTase"/>
</dbReference>
<evidence type="ECO:0000256" key="4">
    <source>
        <dbReference type="ARBA" id="ARBA00022726"/>
    </source>
</evidence>
<feature type="binding site" evidence="5">
    <location>
        <position position="27"/>
    </location>
    <ligand>
        <name>xanthine</name>
        <dbReference type="ChEBI" id="CHEBI:17712"/>
    </ligand>
</feature>
<comment type="similarity">
    <text evidence="5">Belongs to the purine/pyrimidine phosphoribosyltransferase family. Xpt subfamily.</text>
</comment>
<dbReference type="PANTHER" id="PTHR43864">
    <property type="entry name" value="HYPOXANTHINE/GUANINE PHOSPHORIBOSYLTRANSFERASE"/>
    <property type="match status" value="1"/>
</dbReference>
<feature type="binding site" evidence="5">
    <location>
        <position position="156"/>
    </location>
    <ligand>
        <name>xanthine</name>
        <dbReference type="ChEBI" id="CHEBI:17712"/>
    </ligand>
</feature>
<comment type="subunit">
    <text evidence="5">Homodimer.</text>
</comment>
<comment type="pathway">
    <text evidence="5">Purine metabolism; XMP biosynthesis via salvage pathway; XMP from xanthine: step 1/1.</text>
</comment>
<dbReference type="GO" id="GO:0032265">
    <property type="term" value="P:XMP salvage"/>
    <property type="evidence" value="ECO:0007669"/>
    <property type="project" value="UniProtKB-UniRule"/>
</dbReference>
<protein>
    <recommendedName>
        <fullName evidence="5 6">Xanthine phosphoribosyltransferase</fullName>
        <shortName evidence="5">XPRTase</shortName>
        <ecNumber evidence="5 6">2.4.2.22</ecNumber>
    </recommendedName>
</protein>
<name>A0A9D9N8M1_9FIRM</name>
<dbReference type="InterPro" id="IPR000836">
    <property type="entry name" value="PRTase_dom"/>
</dbReference>
<feature type="domain" description="Phosphoribosyltransferase" evidence="7">
    <location>
        <begin position="53"/>
        <end position="139"/>
    </location>
</feature>
<dbReference type="InterPro" id="IPR010079">
    <property type="entry name" value="Xanthine_PRibTrfase"/>
</dbReference>
<dbReference type="Pfam" id="PF00156">
    <property type="entry name" value="Pribosyltran"/>
    <property type="match status" value="1"/>
</dbReference>
<evidence type="ECO:0000256" key="5">
    <source>
        <dbReference type="HAMAP-Rule" id="MF_01184"/>
    </source>
</evidence>
<keyword evidence="3 5" id="KW-0808">Transferase</keyword>
<dbReference type="NCBIfam" id="TIGR01744">
    <property type="entry name" value="XPRTase"/>
    <property type="match status" value="1"/>
</dbReference>
<evidence type="ECO:0000256" key="3">
    <source>
        <dbReference type="ARBA" id="ARBA00022679"/>
    </source>
</evidence>
<gene>
    <name evidence="5" type="primary">xpt</name>
    <name evidence="8" type="ORF">IAC13_10090</name>
</gene>
<accession>A0A9D9N8M1</accession>
<dbReference type="InterPro" id="IPR029057">
    <property type="entry name" value="PRTase-like"/>
</dbReference>
<evidence type="ECO:0000256" key="2">
    <source>
        <dbReference type="ARBA" id="ARBA00022676"/>
    </source>
</evidence>
<evidence type="ECO:0000313" key="9">
    <source>
        <dbReference type="Proteomes" id="UP000823618"/>
    </source>
</evidence>
<sequence>MELLKERIRKDGIIKPGNVLKVDSFLNHQMDIHLFEEIGKEFKRRFSDCPINKILTIEASGIGIACIVARHFNVPVVFAKKTQSKNIDGEVYSTPVESFTHKKTYDVMVSKKFLNPGDNVLIIDDFLANGCALLGLSQLVFDSGATLCGAGICIEKGFQVGGELIRSAGVRVESLAIIESMDAEKGTIVFRGDEQ</sequence>
<comment type="subcellular location">
    <subcellularLocation>
        <location evidence="5">Cytoplasm</location>
    </subcellularLocation>
</comment>
<reference evidence="8" key="2">
    <citation type="journal article" date="2021" name="PeerJ">
        <title>Extensive microbial diversity within the chicken gut microbiome revealed by metagenomics and culture.</title>
        <authorList>
            <person name="Gilroy R."/>
            <person name="Ravi A."/>
            <person name="Getino M."/>
            <person name="Pursley I."/>
            <person name="Horton D.L."/>
            <person name="Alikhan N.F."/>
            <person name="Baker D."/>
            <person name="Gharbi K."/>
            <person name="Hall N."/>
            <person name="Watson M."/>
            <person name="Adriaenssens E.M."/>
            <person name="Foster-Nyarko E."/>
            <person name="Jarju S."/>
            <person name="Secka A."/>
            <person name="Antonio M."/>
            <person name="Oren A."/>
            <person name="Chaudhuri R.R."/>
            <person name="La Ragione R."/>
            <person name="Hildebrand F."/>
            <person name="Pallen M.J."/>
        </authorList>
    </citation>
    <scope>NUCLEOTIDE SEQUENCE</scope>
    <source>
        <strain evidence="8">E3-2379</strain>
    </source>
</reference>
<keyword evidence="1 5" id="KW-0963">Cytoplasm</keyword>
<dbReference type="Proteomes" id="UP000823618">
    <property type="component" value="Unassembled WGS sequence"/>
</dbReference>
<dbReference type="PANTHER" id="PTHR43864:SF1">
    <property type="entry name" value="XANTHINE PHOSPHORIBOSYLTRANSFERASE"/>
    <property type="match status" value="1"/>
</dbReference>
<dbReference type="GO" id="GO:0005737">
    <property type="term" value="C:cytoplasm"/>
    <property type="evidence" value="ECO:0007669"/>
    <property type="project" value="UniProtKB-SubCell"/>
</dbReference>
<evidence type="ECO:0000256" key="1">
    <source>
        <dbReference type="ARBA" id="ARBA00022490"/>
    </source>
</evidence>
<keyword evidence="2 5" id="KW-0328">Glycosyltransferase</keyword>
<dbReference type="HAMAP" id="MF_01184">
    <property type="entry name" value="XPRTase"/>
    <property type="match status" value="1"/>
</dbReference>
<dbReference type="EMBL" id="JADIML010000289">
    <property type="protein sequence ID" value="MBO8464269.1"/>
    <property type="molecule type" value="Genomic_DNA"/>
</dbReference>
<feature type="binding site" evidence="5">
    <location>
        <begin position="128"/>
        <end position="132"/>
    </location>
    <ligand>
        <name>5-phospho-alpha-D-ribose 1-diphosphate</name>
        <dbReference type="ChEBI" id="CHEBI:58017"/>
    </ligand>
</feature>
<dbReference type="GO" id="GO:0006166">
    <property type="term" value="P:purine ribonucleoside salvage"/>
    <property type="evidence" value="ECO:0007669"/>
    <property type="project" value="UniProtKB-KW"/>
</dbReference>
<dbReference type="EC" id="2.4.2.22" evidence="5 6"/>
<dbReference type="GO" id="GO:0000310">
    <property type="term" value="F:xanthine phosphoribosyltransferase activity"/>
    <property type="evidence" value="ECO:0007669"/>
    <property type="project" value="UniProtKB-UniRule"/>
</dbReference>
<dbReference type="AlphaFoldDB" id="A0A9D9N8M1"/>
<evidence type="ECO:0000259" key="7">
    <source>
        <dbReference type="Pfam" id="PF00156"/>
    </source>
</evidence>